<evidence type="ECO:0000313" key="2">
    <source>
        <dbReference type="Proteomes" id="UP000192393"/>
    </source>
</evidence>
<evidence type="ECO:0000313" key="1">
    <source>
        <dbReference type="EMBL" id="SMC68159.1"/>
    </source>
</evidence>
<dbReference type="OrthoDB" id="9796786at2"/>
<organism evidence="1 2">
    <name type="scientific">Moheibacter sediminis</name>
    <dbReference type="NCBI Taxonomy" id="1434700"/>
    <lineage>
        <taxon>Bacteria</taxon>
        <taxon>Pseudomonadati</taxon>
        <taxon>Bacteroidota</taxon>
        <taxon>Flavobacteriia</taxon>
        <taxon>Flavobacteriales</taxon>
        <taxon>Weeksellaceae</taxon>
        <taxon>Moheibacter</taxon>
    </lineage>
</organism>
<dbReference type="AlphaFoldDB" id="A0A1W2B5E6"/>
<dbReference type="Proteomes" id="UP000192393">
    <property type="component" value="Unassembled WGS sequence"/>
</dbReference>
<dbReference type="EMBL" id="FWXS01000005">
    <property type="protein sequence ID" value="SMC68159.1"/>
    <property type="molecule type" value="Genomic_DNA"/>
</dbReference>
<proteinExistence type="predicted"/>
<reference evidence="1 2" key="1">
    <citation type="submission" date="2017-04" db="EMBL/GenBank/DDBJ databases">
        <authorList>
            <person name="Afonso C.L."/>
            <person name="Miller P.J."/>
            <person name="Scott M.A."/>
            <person name="Spackman E."/>
            <person name="Goraichik I."/>
            <person name="Dimitrov K.M."/>
            <person name="Suarez D.L."/>
            <person name="Swayne D.E."/>
        </authorList>
    </citation>
    <scope>NUCLEOTIDE SEQUENCE [LARGE SCALE GENOMIC DNA]</scope>
    <source>
        <strain evidence="1 2">CGMCC 1.12708</strain>
    </source>
</reference>
<dbReference type="STRING" id="1434700.SAMN06296427_105287"/>
<name>A0A1W2B5E6_9FLAO</name>
<accession>A0A1W2B5E6</accession>
<keyword evidence="2" id="KW-1185">Reference proteome</keyword>
<gene>
    <name evidence="1" type="ORF">SAMN06296427_105287</name>
</gene>
<dbReference type="RefSeq" id="WP_084017481.1">
    <property type="nucleotide sequence ID" value="NZ_FWXS01000005.1"/>
</dbReference>
<protein>
    <submittedName>
        <fullName evidence="1">Zn-dependent peptidase ImmA, M78 family</fullName>
    </submittedName>
</protein>
<sequence length="397" mass="46935">MENVDINKLLKSIFSEESNINIKDVFEQKLLEYNISKTKALKLLNIDKDVFEEIINGTAKQPNLIHVVKIAEFINYDVNEFIKIVLKNQSIDNIASIENARKATFIVKNFDVKRLTKLGFFDSKDDTDELVNKVLSFFGYKSIKEFEEQLDEPLYSRTKKNFSDKMKDFWIKSAYQTFRVINNPNEYNRERLKELIVKIKPYSQDVRDGLFTVCKALYNIGVTVIFQNYLSTTQIRGATFVINNKPCVVITDFNKKYPTLWFTLLHELHHILFDYDLIETNSFHLTGDNDLFLIEEKADSFAREFFFSEDKFHFIRRYVNNPYMVSKFAKENEIHESIVYSFFAWYQDKLYGKNYHAAYKEFYPDYNHAIKKLNPITWDNESIAVASEKIKSVLEIK</sequence>